<reference evidence="2 3" key="1">
    <citation type="journal article" date="2017" name="Genome Biol. Evol.">
        <title>Population Structure and Local Adaptation of MAC Lung Disease Agent Mycobacterium avium subsp. hominissuis.</title>
        <authorList>
            <person name="Yano H."/>
            <person name="Iwamoto T."/>
            <person name="Nishiuchi Y."/>
            <person name="Nakajima C."/>
            <person name="Starkova D.A."/>
            <person name="Mokrousov I."/>
            <person name="Narvskaya O."/>
            <person name="Yoshida S."/>
            <person name="Arikawa K."/>
            <person name="Nakanishi N."/>
            <person name="Osaki K."/>
            <person name="Nakagawa I."/>
            <person name="Ato M."/>
            <person name="Suzuki Y."/>
            <person name="Maruyama F."/>
        </authorList>
    </citation>
    <scope>NUCLEOTIDE SEQUENCE [LARGE SCALE GENOMIC DNA]</scope>
    <source>
        <strain evidence="2 3">OCU466</strain>
    </source>
</reference>
<feature type="chain" id="PRO_5013059557" description="Trypsin" evidence="1">
    <location>
        <begin position="25"/>
        <end position="225"/>
    </location>
</feature>
<accession>A0A2A3LCY9</accession>
<dbReference type="Proteomes" id="UP000218842">
    <property type="component" value="Unassembled WGS sequence"/>
</dbReference>
<dbReference type="Gene3D" id="2.40.10.10">
    <property type="entry name" value="Trypsin-like serine proteases"/>
    <property type="match status" value="2"/>
</dbReference>
<keyword evidence="1" id="KW-0732">Signal</keyword>
<feature type="signal peptide" evidence="1">
    <location>
        <begin position="1"/>
        <end position="24"/>
    </location>
</feature>
<sequence length="225" mass="23299">MIRTAITAALATASILATTPTATAVVTPIAMPGMPIYQHDADESTRCTLGYTASNANHDQLAVTAGHCGEVGTAVRDKTGYVIGKYIAVQPDNVPAHSYGYSIIKLRDTVATSAAVTRTLELEHQAQAEAGDRVCLFGTTSGRKCGTVNAITPQAGVITGFLSDHGDSGGPIVRVSDRALVGILIAHNEHQGQTYFEPITNIHRLTEASGAGGPAFGAVIGSTQQ</sequence>
<evidence type="ECO:0000313" key="2">
    <source>
        <dbReference type="EMBL" id="PBJ39098.1"/>
    </source>
</evidence>
<organism evidence="2 3">
    <name type="scientific">Mycobacterium avium subsp. hominissuis</name>
    <dbReference type="NCBI Taxonomy" id="439334"/>
    <lineage>
        <taxon>Bacteria</taxon>
        <taxon>Bacillati</taxon>
        <taxon>Actinomycetota</taxon>
        <taxon>Actinomycetes</taxon>
        <taxon>Mycobacteriales</taxon>
        <taxon>Mycobacteriaceae</taxon>
        <taxon>Mycobacterium</taxon>
        <taxon>Mycobacterium avium complex (MAC)</taxon>
    </lineage>
</organism>
<evidence type="ECO:0000313" key="3">
    <source>
        <dbReference type="Proteomes" id="UP000218842"/>
    </source>
</evidence>
<proteinExistence type="predicted"/>
<dbReference type="SUPFAM" id="SSF50494">
    <property type="entry name" value="Trypsin-like serine proteases"/>
    <property type="match status" value="1"/>
</dbReference>
<evidence type="ECO:0000256" key="1">
    <source>
        <dbReference type="SAM" id="SignalP"/>
    </source>
</evidence>
<comment type="caution">
    <text evidence="2">The sequence shown here is derived from an EMBL/GenBank/DDBJ whole genome shotgun (WGS) entry which is preliminary data.</text>
</comment>
<name>A0A2A3LCY9_MYCAV</name>
<dbReference type="EMBL" id="LBGZ01000029">
    <property type="protein sequence ID" value="PBJ39098.1"/>
    <property type="molecule type" value="Genomic_DNA"/>
</dbReference>
<dbReference type="RefSeq" id="WP_071321585.1">
    <property type="nucleotide sequence ID" value="NZ_BDNC01000130.1"/>
</dbReference>
<dbReference type="CDD" id="cd21112">
    <property type="entry name" value="alphaLP-like"/>
    <property type="match status" value="1"/>
</dbReference>
<dbReference type="InterPro" id="IPR043504">
    <property type="entry name" value="Peptidase_S1_PA_chymotrypsin"/>
</dbReference>
<dbReference type="InterPro" id="IPR009003">
    <property type="entry name" value="Peptidase_S1_PA"/>
</dbReference>
<gene>
    <name evidence="2" type="ORF">XV03_03735</name>
</gene>
<dbReference type="AlphaFoldDB" id="A0A2A3LCY9"/>
<protein>
    <recommendedName>
        <fullName evidence="4">Trypsin</fullName>
    </recommendedName>
</protein>
<evidence type="ECO:0008006" key="4">
    <source>
        <dbReference type="Google" id="ProtNLM"/>
    </source>
</evidence>